<reference evidence="2 3" key="1">
    <citation type="submission" date="2017-08" db="EMBL/GenBank/DDBJ databases">
        <title>Infants hospitalized years apart are colonized by the same room-sourced microbial strains.</title>
        <authorList>
            <person name="Brooks B."/>
            <person name="Olm M.R."/>
            <person name="Firek B.A."/>
            <person name="Baker R."/>
            <person name="Thomas B.C."/>
            <person name="Morowitz M.J."/>
            <person name="Banfield J.F."/>
        </authorList>
    </citation>
    <scope>NUCLEOTIDE SEQUENCE [LARGE SCALE GENOMIC DNA]</scope>
    <source>
        <strain evidence="2">S2_003_000_R2_14</strain>
    </source>
</reference>
<name>A0A2W5VN44_9BACT</name>
<accession>A0A2W5VN44</accession>
<dbReference type="EMBL" id="QFQP01000013">
    <property type="protein sequence ID" value="PZR11811.1"/>
    <property type="molecule type" value="Genomic_DNA"/>
</dbReference>
<dbReference type="Pfam" id="PF04151">
    <property type="entry name" value="PPC"/>
    <property type="match status" value="1"/>
</dbReference>
<dbReference type="Proteomes" id="UP000249061">
    <property type="component" value="Unassembled WGS sequence"/>
</dbReference>
<protein>
    <recommendedName>
        <fullName evidence="1">Peptidase C-terminal archaeal/bacterial domain-containing protein</fullName>
    </recommendedName>
</protein>
<dbReference type="Gene3D" id="2.60.120.380">
    <property type="match status" value="1"/>
</dbReference>
<evidence type="ECO:0000313" key="2">
    <source>
        <dbReference type="EMBL" id="PZR11811.1"/>
    </source>
</evidence>
<dbReference type="InterPro" id="IPR007280">
    <property type="entry name" value="Peptidase_C_arc/bac"/>
</dbReference>
<proteinExistence type="predicted"/>
<evidence type="ECO:0000313" key="3">
    <source>
        <dbReference type="Proteomes" id="UP000249061"/>
    </source>
</evidence>
<sequence length="195" mass="20030">MPCQTVSGSGNDVIYGFTVTQQSDFSASISDSGGYAGLGLAPLGQCSASIACEPPDGSYNIAATLAPGSYGLIVKAYPSYSGSFSLTASLTTATAPALNTQVSGAMNSYRYFSVVVPSGRPQLVISISGTSTEDADLYISRTVSMPTSSAGNHTWNAATGSVPDTVTIPNPVAGTYYIGVFGYTAYNNWTLTATY</sequence>
<evidence type="ECO:0000259" key="1">
    <source>
        <dbReference type="Pfam" id="PF04151"/>
    </source>
</evidence>
<dbReference type="AlphaFoldDB" id="A0A2W5VN44"/>
<organism evidence="2 3">
    <name type="scientific">Archangium gephyra</name>
    <dbReference type="NCBI Taxonomy" id="48"/>
    <lineage>
        <taxon>Bacteria</taxon>
        <taxon>Pseudomonadati</taxon>
        <taxon>Myxococcota</taxon>
        <taxon>Myxococcia</taxon>
        <taxon>Myxococcales</taxon>
        <taxon>Cystobacterineae</taxon>
        <taxon>Archangiaceae</taxon>
        <taxon>Archangium</taxon>
    </lineage>
</organism>
<comment type="caution">
    <text evidence="2">The sequence shown here is derived from an EMBL/GenBank/DDBJ whole genome shotgun (WGS) entry which is preliminary data.</text>
</comment>
<gene>
    <name evidence="2" type="ORF">DI536_15850</name>
</gene>
<feature type="domain" description="Peptidase C-terminal archaeal/bacterial" evidence="1">
    <location>
        <begin position="109"/>
        <end position="182"/>
    </location>
</feature>